<dbReference type="EMBL" id="JBHSMU010000009">
    <property type="protein sequence ID" value="MFC5459970.1"/>
    <property type="molecule type" value="Genomic_DNA"/>
</dbReference>
<dbReference type="Proteomes" id="UP001596050">
    <property type="component" value="Unassembled WGS sequence"/>
</dbReference>
<evidence type="ECO:0000313" key="2">
    <source>
        <dbReference type="Proteomes" id="UP001596050"/>
    </source>
</evidence>
<evidence type="ECO:0008006" key="3">
    <source>
        <dbReference type="Google" id="ProtNLM"/>
    </source>
</evidence>
<reference evidence="2" key="1">
    <citation type="journal article" date="2019" name="Int. J. Syst. Evol. Microbiol.">
        <title>The Global Catalogue of Microorganisms (GCM) 10K type strain sequencing project: providing services to taxonomists for standard genome sequencing and annotation.</title>
        <authorList>
            <consortium name="The Broad Institute Genomics Platform"/>
            <consortium name="The Broad Institute Genome Sequencing Center for Infectious Disease"/>
            <person name="Wu L."/>
            <person name="Ma J."/>
        </authorList>
    </citation>
    <scope>NUCLEOTIDE SEQUENCE [LARGE SCALE GENOMIC DNA]</scope>
    <source>
        <strain evidence="2">KACC 12649</strain>
    </source>
</reference>
<comment type="caution">
    <text evidence="1">The sequence shown here is derived from an EMBL/GenBank/DDBJ whole genome shotgun (WGS) entry which is preliminary data.</text>
</comment>
<organism evidence="1 2">
    <name type="scientific">Massilia niabensis</name>
    <dbReference type="NCBI Taxonomy" id="544910"/>
    <lineage>
        <taxon>Bacteria</taxon>
        <taxon>Pseudomonadati</taxon>
        <taxon>Pseudomonadota</taxon>
        <taxon>Betaproteobacteria</taxon>
        <taxon>Burkholderiales</taxon>
        <taxon>Oxalobacteraceae</taxon>
        <taxon>Telluria group</taxon>
        <taxon>Massilia</taxon>
    </lineage>
</organism>
<protein>
    <recommendedName>
        <fullName evidence="3">DUF1579 domain-containing protein</fullName>
    </recommendedName>
</protein>
<name>A0ABW0L3E4_9BURK</name>
<dbReference type="RefSeq" id="WP_379782341.1">
    <property type="nucleotide sequence ID" value="NZ_JBHSMU010000009.1"/>
</dbReference>
<evidence type="ECO:0000313" key="1">
    <source>
        <dbReference type="EMBL" id="MFC5459970.1"/>
    </source>
</evidence>
<keyword evidence="2" id="KW-1185">Reference proteome</keyword>
<gene>
    <name evidence="1" type="ORF">ACFPN5_09125</name>
</gene>
<proteinExistence type="predicted"/>
<accession>A0ABW0L3E4</accession>
<sequence length="133" mass="15463">MFSFDDFSQLKFLEGRWRGVSADGKEFYEEYVRPEPTVFHSRRYPNASFEQHSDGSTIRLVEGEVVSEWGEFSWRAMEIGPDSARFAPVSAPSEFDWRRIDADTLEAIQRWDADGKPQQYTIRLTRVPPHSPS</sequence>